<feature type="domain" description="STAS" evidence="1">
    <location>
        <begin position="27"/>
        <end position="96"/>
    </location>
</feature>
<protein>
    <submittedName>
        <fullName evidence="2">Stas domain-containing protein</fullName>
    </submittedName>
</protein>
<sequence length="146" mass="15386">MQGRFYSPFLACGGAWVAVHHGDVATVLTLRGEIDAANAELVVDTLRPLVAAHCISQPVAGSGRVGALTPPAHPVVLDISELSFLSVAGFRALLTLDAERQTGRAPWAIVYGAAMRPFLRAMPEIPLPLAGSGVEALRHLEPVMPC</sequence>
<comment type="caution">
    <text evidence="2">The sequence shown here is derived from an EMBL/GenBank/DDBJ whole genome shotgun (WGS) entry which is preliminary data.</text>
</comment>
<dbReference type="PROSITE" id="PS50801">
    <property type="entry name" value="STAS"/>
    <property type="match status" value="1"/>
</dbReference>
<reference evidence="2 3" key="1">
    <citation type="journal article" date="2016" name="Genome Announc.">
        <title>Draft Genome Sequences of Five Rapidly Growing Mycobacterium Species, M. thermoresistibile, M. fortuitum subsp. acetamidolyticum, M. canariasense, M. brisbanense, and M. novocastrense.</title>
        <authorList>
            <person name="Katahira K."/>
            <person name="Ogura Y."/>
            <person name="Gotoh Y."/>
            <person name="Hayashi T."/>
        </authorList>
    </citation>
    <scope>NUCLEOTIDE SEQUENCE [LARGE SCALE GENOMIC DNA]</scope>
    <source>
        <strain evidence="2 3">JCM6362</strain>
    </source>
</reference>
<dbReference type="OMA" id="LNHEYRA"/>
<reference evidence="3" key="2">
    <citation type="submission" date="2016-02" db="EMBL/GenBank/DDBJ databases">
        <title>Draft genome sequence of five rapidly growing Mycobacterium species.</title>
        <authorList>
            <person name="Katahira K."/>
            <person name="Gotou Y."/>
            <person name="Iida K."/>
            <person name="Ogura Y."/>
            <person name="Hayashi T."/>
        </authorList>
    </citation>
    <scope>NUCLEOTIDE SEQUENCE [LARGE SCALE GENOMIC DNA]</scope>
    <source>
        <strain evidence="3">JCM6362</strain>
    </source>
</reference>
<dbReference type="STRING" id="1797.RMCT_4093"/>
<evidence type="ECO:0000313" key="2">
    <source>
        <dbReference type="EMBL" id="GAT17124.1"/>
    </source>
</evidence>
<dbReference type="Gene3D" id="3.30.750.24">
    <property type="entry name" value="STAS domain"/>
    <property type="match status" value="1"/>
</dbReference>
<dbReference type="CDD" id="cd07043">
    <property type="entry name" value="STAS_anti-anti-sigma_factors"/>
    <property type="match status" value="1"/>
</dbReference>
<accession>A0A124E8Y0</accession>
<dbReference type="OrthoDB" id="4750285at2"/>
<dbReference type="InterPro" id="IPR002645">
    <property type="entry name" value="STAS_dom"/>
</dbReference>
<dbReference type="SUPFAM" id="SSF52091">
    <property type="entry name" value="SpoIIaa-like"/>
    <property type="match status" value="1"/>
</dbReference>
<evidence type="ECO:0000313" key="3">
    <source>
        <dbReference type="Proteomes" id="UP000069654"/>
    </source>
</evidence>
<evidence type="ECO:0000259" key="1">
    <source>
        <dbReference type="PROSITE" id="PS50801"/>
    </source>
</evidence>
<dbReference type="Pfam" id="PF01740">
    <property type="entry name" value="STAS"/>
    <property type="match status" value="1"/>
</dbReference>
<dbReference type="AlphaFoldDB" id="A0A124E8Y0"/>
<dbReference type="Proteomes" id="UP000069654">
    <property type="component" value="Unassembled WGS sequence"/>
</dbReference>
<dbReference type="EMBL" id="BCTB01000050">
    <property type="protein sequence ID" value="GAT17124.1"/>
    <property type="molecule type" value="Genomic_DNA"/>
</dbReference>
<organism evidence="2 3">
    <name type="scientific">Mycolicibacterium thermoresistibile</name>
    <name type="common">Mycobacterium thermoresistibile</name>
    <dbReference type="NCBI Taxonomy" id="1797"/>
    <lineage>
        <taxon>Bacteria</taxon>
        <taxon>Bacillati</taxon>
        <taxon>Actinomycetota</taxon>
        <taxon>Actinomycetes</taxon>
        <taxon>Mycobacteriales</taxon>
        <taxon>Mycobacteriaceae</taxon>
        <taxon>Mycolicibacterium</taxon>
    </lineage>
</organism>
<dbReference type="RefSeq" id="WP_003924412.1">
    <property type="nucleotide sequence ID" value="NZ_BCTB01000050.1"/>
</dbReference>
<gene>
    <name evidence="2" type="ORF">RMCT_4093</name>
</gene>
<dbReference type="InterPro" id="IPR036513">
    <property type="entry name" value="STAS_dom_sf"/>
</dbReference>
<name>A0A124E8Y0_MYCTH</name>
<proteinExistence type="predicted"/>